<dbReference type="InterPro" id="IPR036671">
    <property type="entry name" value="DPH_MB_sf"/>
</dbReference>
<dbReference type="GO" id="GO:0046872">
    <property type="term" value="F:metal ion binding"/>
    <property type="evidence" value="ECO:0007669"/>
    <property type="project" value="UniProtKB-KW"/>
</dbReference>
<keyword evidence="10" id="KW-1185">Reference proteome</keyword>
<organism evidence="9 10">
    <name type="scientific">Intoshia linei</name>
    <dbReference type="NCBI Taxonomy" id="1819745"/>
    <lineage>
        <taxon>Eukaryota</taxon>
        <taxon>Metazoa</taxon>
        <taxon>Spiralia</taxon>
        <taxon>Lophotrochozoa</taxon>
        <taxon>Mesozoa</taxon>
        <taxon>Orthonectida</taxon>
        <taxon>Rhopaluridae</taxon>
        <taxon>Intoshia</taxon>
    </lineage>
</organism>
<evidence type="ECO:0000259" key="8">
    <source>
        <dbReference type="PROSITE" id="PS51074"/>
    </source>
</evidence>
<evidence type="ECO:0000256" key="6">
    <source>
        <dbReference type="ARBA" id="ARBA00041070"/>
    </source>
</evidence>
<evidence type="ECO:0000256" key="5">
    <source>
        <dbReference type="ARBA" id="ARBA00036267"/>
    </source>
</evidence>
<protein>
    <recommendedName>
        <fullName evidence="6">Diphthamide biosynthesis protein 3</fullName>
    </recommendedName>
</protein>
<evidence type="ECO:0000256" key="3">
    <source>
        <dbReference type="ARBA" id="ARBA00023004"/>
    </source>
</evidence>
<dbReference type="PROSITE" id="PS51074">
    <property type="entry name" value="DPH_MB"/>
    <property type="match status" value="1"/>
</dbReference>
<dbReference type="PANTHER" id="PTHR21454">
    <property type="entry name" value="DPH3 HOMOLOG-RELATED"/>
    <property type="match status" value="1"/>
</dbReference>
<evidence type="ECO:0000256" key="1">
    <source>
        <dbReference type="ARBA" id="ARBA00005156"/>
    </source>
</evidence>
<proteinExistence type="inferred from homology"/>
<dbReference type="InterPro" id="IPR044248">
    <property type="entry name" value="DPH3/4-like"/>
</dbReference>
<dbReference type="EMBL" id="LWCA01001379">
    <property type="protein sequence ID" value="OAF65245.1"/>
    <property type="molecule type" value="Genomic_DNA"/>
</dbReference>
<gene>
    <name evidence="9" type="ORF">A3Q56_07053</name>
</gene>
<feature type="domain" description="DPH-type MB" evidence="8">
    <location>
        <begin position="7"/>
        <end position="63"/>
    </location>
</feature>
<dbReference type="Proteomes" id="UP000078046">
    <property type="component" value="Unassembled WGS sequence"/>
</dbReference>
<keyword evidence="2" id="KW-0479">Metal-binding</keyword>
<comment type="similarity">
    <text evidence="4">Belongs to the DPH3 family.</text>
</comment>
<dbReference type="GO" id="GO:0017183">
    <property type="term" value="P:protein histidyl modification to diphthamide"/>
    <property type="evidence" value="ECO:0007669"/>
    <property type="project" value="InterPro"/>
</dbReference>
<dbReference type="Pfam" id="PF05207">
    <property type="entry name" value="Zn_ribbon_CSL"/>
    <property type="match status" value="1"/>
</dbReference>
<keyword evidence="3" id="KW-0408">Iron</keyword>
<dbReference type="InterPro" id="IPR007872">
    <property type="entry name" value="DPH_MB_dom"/>
</dbReference>
<evidence type="ECO:0000256" key="7">
    <source>
        <dbReference type="ARBA" id="ARBA00048125"/>
    </source>
</evidence>
<dbReference type="OrthoDB" id="66964at2759"/>
<dbReference type="FunFam" id="3.10.660.10:FF:000001">
    <property type="entry name" value="Diphthamide biosynthesis 3"/>
    <property type="match status" value="1"/>
</dbReference>
<comment type="caution">
    <text evidence="9">The sequence shown here is derived from an EMBL/GenBank/DDBJ whole genome shotgun (WGS) entry which is preliminary data.</text>
</comment>
<sequence>MDSYDIFHEEIDIESMTYNKDEDIFQYPCPCGDLFEISRIDLFNGENVAECPSCSLQIKIIFNETRKNCFFDTMMQKFPSMIC</sequence>
<dbReference type="AlphaFoldDB" id="A0A177ATD2"/>
<evidence type="ECO:0000313" key="9">
    <source>
        <dbReference type="EMBL" id="OAF65245.1"/>
    </source>
</evidence>
<evidence type="ECO:0000256" key="2">
    <source>
        <dbReference type="ARBA" id="ARBA00022723"/>
    </source>
</evidence>
<accession>A0A177ATD2</accession>
<comment type="catalytic activity">
    <reaction evidence="5">
        <text>[3Fe-4S](1+)-[protein] + Fe(2+)-[Dph3] = [3Fe-4S](0)-[protein] + Fe(3+)-[Dph3]</text>
        <dbReference type="Rhea" id="RHEA:71235"/>
        <dbReference type="Rhea" id="RHEA-COMP:17996"/>
        <dbReference type="Rhea" id="RHEA-COMP:17997"/>
        <dbReference type="Rhea" id="RHEA-COMP:18002"/>
        <dbReference type="Rhea" id="RHEA-COMP:18003"/>
        <dbReference type="ChEBI" id="CHEBI:29033"/>
        <dbReference type="ChEBI" id="CHEBI:29034"/>
        <dbReference type="ChEBI" id="CHEBI:33751"/>
        <dbReference type="ChEBI" id="CHEBI:47402"/>
        <dbReference type="ChEBI" id="CHEBI:83228"/>
    </reaction>
</comment>
<comment type="catalytic activity">
    <reaction evidence="7">
        <text>2 [3Fe-4S](0)-[protein] + 2 Fe(2+)-[Dph3] + NADH = 2 [4Fe-4S](1+)-[protein] + 2 [Dph3] + NAD(+) + H(+)</text>
        <dbReference type="Rhea" id="RHEA:71239"/>
        <dbReference type="Rhea" id="RHEA-COMP:17997"/>
        <dbReference type="Rhea" id="RHEA-COMP:17998"/>
        <dbReference type="Rhea" id="RHEA-COMP:18001"/>
        <dbReference type="Rhea" id="RHEA-COMP:18002"/>
        <dbReference type="ChEBI" id="CHEBI:15378"/>
        <dbReference type="ChEBI" id="CHEBI:29033"/>
        <dbReference type="ChEBI" id="CHEBI:33723"/>
        <dbReference type="ChEBI" id="CHEBI:47402"/>
        <dbReference type="ChEBI" id="CHEBI:57540"/>
        <dbReference type="ChEBI" id="CHEBI:57945"/>
        <dbReference type="ChEBI" id="CHEBI:83228"/>
    </reaction>
</comment>
<reference evidence="9 10" key="1">
    <citation type="submission" date="2016-04" db="EMBL/GenBank/DDBJ databases">
        <title>The genome of Intoshia linei affirms orthonectids as highly simplified spiralians.</title>
        <authorList>
            <person name="Mikhailov K.V."/>
            <person name="Slusarev G.S."/>
            <person name="Nikitin M.A."/>
            <person name="Logacheva M.D."/>
            <person name="Penin A."/>
            <person name="Aleoshin V."/>
            <person name="Panchin Y.V."/>
        </authorList>
    </citation>
    <scope>NUCLEOTIDE SEQUENCE [LARGE SCALE GENOMIC DNA]</scope>
    <source>
        <strain evidence="9">Intl2013</strain>
        <tissue evidence="9">Whole animal</tissue>
    </source>
</reference>
<name>A0A177ATD2_9BILA</name>
<dbReference type="SUPFAM" id="SSF144217">
    <property type="entry name" value="CSL zinc finger"/>
    <property type="match status" value="1"/>
</dbReference>
<comment type="pathway">
    <text evidence="1">Protein modification; peptidyl-diphthamide biosynthesis.</text>
</comment>
<dbReference type="Gene3D" id="3.10.660.10">
    <property type="entry name" value="DPH Zinc finger"/>
    <property type="match status" value="1"/>
</dbReference>
<evidence type="ECO:0000256" key="4">
    <source>
        <dbReference type="ARBA" id="ARBA00024032"/>
    </source>
</evidence>
<dbReference type="PANTHER" id="PTHR21454:SF31">
    <property type="entry name" value="DIPHTHAMIDE BIOSYNTHESIS PROTEIN 3"/>
    <property type="match status" value="1"/>
</dbReference>
<evidence type="ECO:0000313" key="10">
    <source>
        <dbReference type="Proteomes" id="UP000078046"/>
    </source>
</evidence>